<dbReference type="PANTHER" id="PTHR48009">
    <property type="entry name" value="LEUCINE-RICH REPEAT (LRR) FAMILY PROTEIN"/>
    <property type="match status" value="1"/>
</dbReference>
<keyword evidence="3" id="KW-0812">Transmembrane</keyword>
<evidence type="ECO:0000256" key="9">
    <source>
        <dbReference type="SAM" id="MobiDB-lite"/>
    </source>
</evidence>
<dbReference type="GO" id="GO:0051707">
    <property type="term" value="P:response to other organism"/>
    <property type="evidence" value="ECO:0007669"/>
    <property type="project" value="UniProtKB-ARBA"/>
</dbReference>
<feature type="region of interest" description="Disordered" evidence="9">
    <location>
        <begin position="277"/>
        <end position="296"/>
    </location>
</feature>
<dbReference type="OMA" id="EANEMNN"/>
<dbReference type="Gene3D" id="3.80.10.10">
    <property type="entry name" value="Ribonuclease Inhibitor"/>
    <property type="match status" value="3"/>
</dbReference>
<accession>B7FTI3</accession>
<keyword evidence="4" id="KW-0732">Signal</keyword>
<evidence type="ECO:0000256" key="6">
    <source>
        <dbReference type="ARBA" id="ARBA00022989"/>
    </source>
</evidence>
<evidence type="ECO:0008006" key="12">
    <source>
        <dbReference type="Google" id="ProtNLM"/>
    </source>
</evidence>
<dbReference type="PaxDb" id="2850-Phatr44263"/>
<evidence type="ECO:0000256" key="8">
    <source>
        <dbReference type="ARBA" id="ARBA00023180"/>
    </source>
</evidence>
<keyword evidence="2" id="KW-0433">Leucine-rich repeat</keyword>
<evidence type="ECO:0000256" key="4">
    <source>
        <dbReference type="ARBA" id="ARBA00022729"/>
    </source>
</evidence>
<name>B7FTI3_PHATC</name>
<dbReference type="Pfam" id="PF00560">
    <property type="entry name" value="LRR_1"/>
    <property type="match status" value="1"/>
</dbReference>
<dbReference type="RefSeq" id="XP_002178157.1">
    <property type="nucleotide sequence ID" value="XM_002178121.1"/>
</dbReference>
<reference evidence="11" key="2">
    <citation type="submission" date="2008-08" db="EMBL/GenBank/DDBJ databases">
        <authorList>
            <consortium name="Diatom Consortium"/>
            <person name="Grigoriev I."/>
            <person name="Grimwood J."/>
            <person name="Kuo A."/>
            <person name="Otillar R.P."/>
            <person name="Salamov A."/>
            <person name="Detter J.C."/>
            <person name="Lindquist E."/>
            <person name="Shapiro H."/>
            <person name="Lucas S."/>
            <person name="Glavina del Rio T."/>
            <person name="Pitluck S."/>
            <person name="Rokhsar D."/>
            <person name="Bowler C."/>
        </authorList>
    </citation>
    <scope>GENOME REANNOTATION</scope>
    <source>
        <strain evidence="11">CCAP 1055/1</strain>
    </source>
</reference>
<feature type="region of interest" description="Disordered" evidence="9">
    <location>
        <begin position="415"/>
        <end position="437"/>
    </location>
</feature>
<evidence type="ECO:0000256" key="7">
    <source>
        <dbReference type="ARBA" id="ARBA00023136"/>
    </source>
</evidence>
<evidence type="ECO:0000313" key="11">
    <source>
        <dbReference type="Proteomes" id="UP000000759"/>
    </source>
</evidence>
<keyword evidence="7" id="KW-0472">Membrane</keyword>
<feature type="compositionally biased region" description="Polar residues" evidence="9">
    <location>
        <begin position="1"/>
        <end position="11"/>
    </location>
</feature>
<comment type="subcellular location">
    <subcellularLocation>
        <location evidence="1">Membrane</location>
        <topology evidence="1">Single-pass membrane protein</topology>
    </subcellularLocation>
</comment>
<dbReference type="GO" id="GO:0016020">
    <property type="term" value="C:membrane"/>
    <property type="evidence" value="ECO:0007669"/>
    <property type="project" value="UniProtKB-SubCell"/>
</dbReference>
<dbReference type="InParanoid" id="B7FTI3"/>
<reference evidence="10 11" key="1">
    <citation type="journal article" date="2008" name="Nature">
        <title>The Phaeodactylum genome reveals the evolutionary history of diatom genomes.</title>
        <authorList>
            <person name="Bowler C."/>
            <person name="Allen A.E."/>
            <person name="Badger J.H."/>
            <person name="Grimwood J."/>
            <person name="Jabbari K."/>
            <person name="Kuo A."/>
            <person name="Maheswari U."/>
            <person name="Martens C."/>
            <person name="Maumus F."/>
            <person name="Otillar R.P."/>
            <person name="Rayko E."/>
            <person name="Salamov A."/>
            <person name="Vandepoele K."/>
            <person name="Beszteri B."/>
            <person name="Gruber A."/>
            <person name="Heijde M."/>
            <person name="Katinka M."/>
            <person name="Mock T."/>
            <person name="Valentin K."/>
            <person name="Verret F."/>
            <person name="Berges J.A."/>
            <person name="Brownlee C."/>
            <person name="Cadoret J.P."/>
            <person name="Chiovitti A."/>
            <person name="Choi C.J."/>
            <person name="Coesel S."/>
            <person name="De Martino A."/>
            <person name="Detter J.C."/>
            <person name="Durkin C."/>
            <person name="Falciatore A."/>
            <person name="Fournet J."/>
            <person name="Haruta M."/>
            <person name="Huysman M.J."/>
            <person name="Jenkins B.D."/>
            <person name="Jiroutova K."/>
            <person name="Jorgensen R.E."/>
            <person name="Joubert Y."/>
            <person name="Kaplan A."/>
            <person name="Kroger N."/>
            <person name="Kroth P.G."/>
            <person name="La Roche J."/>
            <person name="Lindquist E."/>
            <person name="Lommer M."/>
            <person name="Martin-Jezequel V."/>
            <person name="Lopez P.J."/>
            <person name="Lucas S."/>
            <person name="Mangogna M."/>
            <person name="McGinnis K."/>
            <person name="Medlin L.K."/>
            <person name="Montsant A."/>
            <person name="Oudot-Le Secq M.P."/>
            <person name="Napoli C."/>
            <person name="Obornik M."/>
            <person name="Parker M.S."/>
            <person name="Petit J.L."/>
            <person name="Porcel B.M."/>
            <person name="Poulsen N."/>
            <person name="Robison M."/>
            <person name="Rychlewski L."/>
            <person name="Rynearson T.A."/>
            <person name="Schmutz J."/>
            <person name="Shapiro H."/>
            <person name="Siaut M."/>
            <person name="Stanley M."/>
            <person name="Sussman M.R."/>
            <person name="Taylor A.R."/>
            <person name="Vardi A."/>
            <person name="von Dassow P."/>
            <person name="Vyverman W."/>
            <person name="Willis A."/>
            <person name="Wyrwicz L.S."/>
            <person name="Rokhsar D.S."/>
            <person name="Weissenbach J."/>
            <person name="Armbrust E.V."/>
            <person name="Green B.R."/>
            <person name="Van de Peer Y."/>
            <person name="Grigoriev I.V."/>
        </authorList>
    </citation>
    <scope>NUCLEOTIDE SEQUENCE [LARGE SCALE GENOMIC DNA]</scope>
    <source>
        <strain evidence="10 11">CCAP 1055/1</strain>
    </source>
</reference>
<dbReference type="EMBL" id="CM000607">
    <property type="protein sequence ID" value="EEC49822.1"/>
    <property type="molecule type" value="Genomic_DNA"/>
</dbReference>
<dbReference type="GeneID" id="7197990"/>
<feature type="compositionally biased region" description="Basic and acidic residues" evidence="9">
    <location>
        <begin position="417"/>
        <end position="430"/>
    </location>
</feature>
<feature type="region of interest" description="Disordered" evidence="9">
    <location>
        <begin position="88"/>
        <end position="121"/>
    </location>
</feature>
<dbReference type="FunFam" id="3.80.10.10:FF:000453">
    <property type="entry name" value="Leucine-rich receptor-like protein kinase family protein"/>
    <property type="match status" value="1"/>
</dbReference>
<dbReference type="AlphaFoldDB" id="B7FTI3"/>
<proteinExistence type="predicted"/>
<dbReference type="PANTHER" id="PTHR48009:SF4">
    <property type="entry name" value="LEUCINE-RICH REPEAT (LRR) FAMILY PROTEIN"/>
    <property type="match status" value="1"/>
</dbReference>
<keyword evidence="6" id="KW-1133">Transmembrane helix</keyword>
<evidence type="ECO:0000256" key="2">
    <source>
        <dbReference type="ARBA" id="ARBA00022614"/>
    </source>
</evidence>
<organism evidence="10 11">
    <name type="scientific">Phaeodactylum tricornutum (strain CCAP 1055/1)</name>
    <dbReference type="NCBI Taxonomy" id="556484"/>
    <lineage>
        <taxon>Eukaryota</taxon>
        <taxon>Sar</taxon>
        <taxon>Stramenopiles</taxon>
        <taxon>Ochrophyta</taxon>
        <taxon>Bacillariophyta</taxon>
        <taxon>Bacillariophyceae</taxon>
        <taxon>Bacillariophycidae</taxon>
        <taxon>Naviculales</taxon>
        <taxon>Phaeodactylaceae</taxon>
        <taxon>Phaeodactylum</taxon>
    </lineage>
</organism>
<feature type="compositionally biased region" description="Basic and acidic residues" evidence="9">
    <location>
        <begin position="13"/>
        <end position="23"/>
    </location>
</feature>
<dbReference type="HOGENOM" id="CLU_296740_0_0_1"/>
<feature type="compositionally biased region" description="Basic and acidic residues" evidence="9">
    <location>
        <begin position="32"/>
        <end position="46"/>
    </location>
</feature>
<feature type="region of interest" description="Disordered" evidence="9">
    <location>
        <begin position="229"/>
        <end position="248"/>
    </location>
</feature>
<keyword evidence="8" id="KW-0325">Glycoprotein</keyword>
<evidence type="ECO:0000313" key="10">
    <source>
        <dbReference type="EMBL" id="EEC49822.1"/>
    </source>
</evidence>
<protein>
    <recommendedName>
        <fullName evidence="12">L domain-like protein</fullName>
    </recommendedName>
</protein>
<dbReference type="InterPro" id="IPR032675">
    <property type="entry name" value="LRR_dom_sf"/>
</dbReference>
<feature type="region of interest" description="Disordered" evidence="9">
    <location>
        <begin position="133"/>
        <end position="190"/>
    </location>
</feature>
<dbReference type="InterPro" id="IPR001611">
    <property type="entry name" value="Leu-rich_rpt"/>
</dbReference>
<dbReference type="eggNOG" id="ENOG502TN9S">
    <property type="taxonomic scope" value="Eukaryota"/>
</dbReference>
<dbReference type="KEGG" id="pti:PHATRDRAFT_44263"/>
<evidence type="ECO:0000256" key="5">
    <source>
        <dbReference type="ARBA" id="ARBA00022737"/>
    </source>
</evidence>
<dbReference type="SUPFAM" id="SSF52058">
    <property type="entry name" value="L domain-like"/>
    <property type="match status" value="1"/>
</dbReference>
<dbReference type="Proteomes" id="UP000000759">
    <property type="component" value="Chromosome 4"/>
</dbReference>
<evidence type="ECO:0000256" key="1">
    <source>
        <dbReference type="ARBA" id="ARBA00004167"/>
    </source>
</evidence>
<feature type="region of interest" description="Disordered" evidence="9">
    <location>
        <begin position="1"/>
        <end position="58"/>
    </location>
</feature>
<sequence>MPTPVGSSNNIAEDAHFTCDTKPRAVRNAKTTHPDGDFAQPDHTDDVAEPSPPPASLRTTSVVRALPTIPHGQARTALASKLRAVSVAAESTPEPAPVQVPSTSASKVKTRTAPASEPGAVSVAAVSVPEPVPVRVPDASSSNVKTRTAPASKPGAVSVAAESTPEPAPVQRARRVGVKRQDSHSASVQARCRECRCGKYSGAGAEPVHKTPTFKPGAVSITTASVPEPAPVQMPNVSASDFDTRTAPASKPRTVSVINADAAKSSNIVVATMEGSSIANKPSDRESAKGRALNPGASAATAKSHFATKGYLCSVPPSNDSLRATADFSAGKNIAKNTAVSGHAVEKNLAFREATIQRNTHSLSGQDALVVANASDAPVSEVQAVEPGHTKSVANQTMKNMQTKLEEMEVQHLNNRSAHEDGNSKNDKGESSPFSEAGLSAMHHSHNLRHLTELFPVETKGDRGIANSPDGMSGLAATGDENLAIAIAVEDVEEKGTLVAAFEYDPDAKPTIFKNRRFQMYTILGCLFAIGAIVTGIIVSTTNAGEDETVFVTLSPTITPTMAPTTLIFNELRNEFAKQIGPQALSSEESYESVAKWITEEDPLQVTPDDSNFLQRYILALFWFQTTNNGMDPWLSCNRPVGEEDETCMFLNFTTIDDNFEIAYKEESAVRWLSGTNECRWPGIFCHEGSVVSIRLAGCSLNGPIPVELQFLNVLNYLGLHYNLLTGVIPSEVAGLKNLIALELQGNLLEGQIPADLFTSDILLVMNLGDNLFAGTIPDSIGSMSSIQGLFMYGNDFQGQLPDSLGNLSNLQFTRWQRNRFSGSTLPTTIGKLTDLEELWMFSCDMGGKIPTEIGDMTEIQNIRMMNNLFTGLVPPGIGGLTKLTSLELQENRLSGPLPDEIYNLTALTAFALFRNEFTGTISPLIASMQQLQFLVIHTNQFTGPIPNEIALLRNLVTVWIYFNQFSGAVPLDLCELRGPSGLQFLNADCRPVGSPSNDCFCCTACCNRENGACFVT</sequence>
<dbReference type="GO" id="GO:0006952">
    <property type="term" value="P:defense response"/>
    <property type="evidence" value="ECO:0007669"/>
    <property type="project" value="UniProtKB-ARBA"/>
</dbReference>
<dbReference type="InterPro" id="IPR053213">
    <property type="entry name" value="RLP29"/>
</dbReference>
<gene>
    <name evidence="10" type="ORF">PHATRDRAFT_44263</name>
</gene>
<keyword evidence="5" id="KW-0677">Repeat</keyword>
<evidence type="ECO:0000256" key="3">
    <source>
        <dbReference type="ARBA" id="ARBA00022692"/>
    </source>
</evidence>
<dbReference type="GO" id="GO:0009791">
    <property type="term" value="P:post-embryonic development"/>
    <property type="evidence" value="ECO:0007669"/>
    <property type="project" value="UniProtKB-ARBA"/>
</dbReference>
<keyword evidence="11" id="KW-1185">Reference proteome</keyword>
<dbReference type="OrthoDB" id="48383at2759"/>